<dbReference type="EMBL" id="BNDW01000017">
    <property type="protein sequence ID" value="GHI20509.1"/>
    <property type="molecule type" value="Genomic_DNA"/>
</dbReference>
<evidence type="ECO:0000313" key="2">
    <source>
        <dbReference type="Proteomes" id="UP001052739"/>
    </source>
</evidence>
<name>A0ABQ3P664_9ACTN</name>
<evidence type="ECO:0000313" key="1">
    <source>
        <dbReference type="EMBL" id="GHI20509.1"/>
    </source>
</evidence>
<protein>
    <submittedName>
        <fullName evidence="1">Uncharacterized protein</fullName>
    </submittedName>
</protein>
<accession>A0ABQ3P664</accession>
<gene>
    <name evidence="1" type="ORF">Shyd_18800</name>
</gene>
<proteinExistence type="predicted"/>
<reference evidence="1" key="1">
    <citation type="submission" date="2024-05" db="EMBL/GenBank/DDBJ databases">
        <title>Whole genome shotgun sequence of Streptomyces hydrogenans NBRC 13475.</title>
        <authorList>
            <person name="Komaki H."/>
            <person name="Tamura T."/>
        </authorList>
    </citation>
    <scope>NUCLEOTIDE SEQUENCE</scope>
    <source>
        <strain evidence="1">NBRC 13475</strain>
    </source>
</reference>
<dbReference type="Proteomes" id="UP001052739">
    <property type="component" value="Unassembled WGS sequence"/>
</dbReference>
<comment type="caution">
    <text evidence="1">The sequence shown here is derived from an EMBL/GenBank/DDBJ whole genome shotgun (WGS) entry which is preliminary data.</text>
</comment>
<sequence>MLAARLTSRLEETGGEALIARPYGWITHRGLVRPAVMLGRAMRRRRPARYWCRLRQLRQRAALAAGLAGPDHVDRR</sequence>
<keyword evidence="2" id="KW-1185">Reference proteome</keyword>
<organism evidence="1 2">
    <name type="scientific">Streptomyces hydrogenans</name>
    <dbReference type="NCBI Taxonomy" id="1873719"/>
    <lineage>
        <taxon>Bacteria</taxon>
        <taxon>Bacillati</taxon>
        <taxon>Actinomycetota</taxon>
        <taxon>Actinomycetes</taxon>
        <taxon>Kitasatosporales</taxon>
        <taxon>Streptomycetaceae</taxon>
        <taxon>Streptomyces</taxon>
    </lineage>
</organism>